<evidence type="ECO:0000256" key="1">
    <source>
        <dbReference type="SAM" id="MobiDB-lite"/>
    </source>
</evidence>
<dbReference type="InterPro" id="IPR009628">
    <property type="entry name" value="Phage_tape_measure_N"/>
</dbReference>
<feature type="compositionally biased region" description="Low complexity" evidence="1">
    <location>
        <begin position="380"/>
        <end position="393"/>
    </location>
</feature>
<feature type="region of interest" description="Disordered" evidence="1">
    <location>
        <begin position="375"/>
        <end position="442"/>
    </location>
</feature>
<evidence type="ECO:0000313" key="3">
    <source>
        <dbReference type="EMBL" id="CAH0531210.1"/>
    </source>
</evidence>
<feature type="domain" description="Bacteriophage tail tape measure N-terminal" evidence="2">
    <location>
        <begin position="66"/>
        <end position="229"/>
    </location>
</feature>
<evidence type="ECO:0000313" key="4">
    <source>
        <dbReference type="Proteomes" id="UP000838160"/>
    </source>
</evidence>
<dbReference type="EMBL" id="CAKLCM010000005">
    <property type="protein sequence ID" value="CAH0531210.1"/>
    <property type="molecule type" value="Genomic_DNA"/>
</dbReference>
<sequence>MATAHVADLVTTMRADTAKFDKDVENTKQRLRGYTGEAKKSTKQNDSLSQSFKTASGNASQLPGPLGNISGQVDGMIGTVSSLGVAWTTLGGSVAIAIGAISAGLPTLAETERRLLQQEQLIKATGYSSGYTANQLDEMARSVAMATLTSTQEASKAIGVMLTFRSVMNDQNNTFERTIYLAQDMASVMGGDITSAAKQLGKALEMPSTGMSALKESGISFTQAQIDMVKAMEDTGRVAEAQAFILDELDNQIGGAAGAEAGGLIGTADTLGQTWEELLETMSDKSGAMFFAKTTMEGLINIARDLQGMIDPAPMVEFNELFKERMELQERLRNMGPVDEMPSINPFGESKNTWFNAQRRLGEVTERMKQIQDDFKKEAQAQTEAQEKAQQAADAREKQRLEDKAAAEEKAQQEKAAKEQKRLEEKEAREVAAAEKAKARDKEQTDAWLVELDRRNMTELDLLNAKYMDEAMKLADKRQQDLISEEQYQQALQDIQLYYSEQRKETLQKEIEEQEKLNQGFWDRYYESMQKSAENTDELWRQTFDSFTTGFGNAFASAVMQSESVGDAFKNMAQGMAQSMLAALGKIMAQRMVMWALEKTMLKGAAGSEVARVTSEAQSSALIAGINAFKSTAAIPIIGPAMAPGAMTAALAVTEPMAAAATAAASAGFAGAFDNGGYIPAGQWGVTGEYGPEITLGPSHIVGRKQTMSMLEQATNGNGGDSSGWQIIINEAPPGTHAEIDENSKVISIMMSDANASGEYFSYIANKLGVKPGGYK</sequence>
<organism evidence="3 4">
    <name type="scientific">Vibrio hippocampi</name>
    <dbReference type="NCBI Taxonomy" id="654686"/>
    <lineage>
        <taxon>Bacteria</taxon>
        <taxon>Pseudomonadati</taxon>
        <taxon>Pseudomonadota</taxon>
        <taxon>Gammaproteobacteria</taxon>
        <taxon>Vibrionales</taxon>
        <taxon>Vibrionaceae</taxon>
        <taxon>Vibrio</taxon>
    </lineage>
</organism>
<evidence type="ECO:0000259" key="2">
    <source>
        <dbReference type="Pfam" id="PF06791"/>
    </source>
</evidence>
<proteinExistence type="predicted"/>
<feature type="region of interest" description="Disordered" evidence="1">
    <location>
        <begin position="31"/>
        <end position="65"/>
    </location>
</feature>
<comment type="caution">
    <text evidence="3">The sequence shown here is derived from an EMBL/GenBank/DDBJ whole genome shotgun (WGS) entry which is preliminary data.</text>
</comment>
<dbReference type="RefSeq" id="WP_237487228.1">
    <property type="nucleotide sequence ID" value="NZ_CAKLCM010000005.1"/>
</dbReference>
<keyword evidence="4" id="KW-1185">Reference proteome</keyword>
<dbReference type="Pfam" id="PF06791">
    <property type="entry name" value="TMP_2"/>
    <property type="match status" value="1"/>
</dbReference>
<reference evidence="3" key="1">
    <citation type="submission" date="2021-12" db="EMBL/GenBank/DDBJ databases">
        <authorList>
            <person name="Rodrigo-Torres L."/>
            <person name="Arahal R. D."/>
            <person name="Lucena T."/>
        </authorList>
    </citation>
    <scope>NUCLEOTIDE SEQUENCE</scope>
    <source>
        <strain evidence="3">CECT 8226</strain>
    </source>
</reference>
<dbReference type="Proteomes" id="UP000838160">
    <property type="component" value="Unassembled WGS sequence"/>
</dbReference>
<gene>
    <name evidence="3" type="ORF">VHP8226_04147</name>
</gene>
<accession>A0ABM8ZPX7</accession>
<feature type="compositionally biased region" description="Polar residues" evidence="1">
    <location>
        <begin position="44"/>
        <end position="61"/>
    </location>
</feature>
<protein>
    <recommendedName>
        <fullName evidence="2">Bacteriophage tail tape measure N-terminal domain-containing protein</fullName>
    </recommendedName>
</protein>
<name>A0ABM8ZPX7_9VIBR</name>
<feature type="compositionally biased region" description="Basic and acidic residues" evidence="1">
    <location>
        <begin position="394"/>
        <end position="442"/>
    </location>
</feature>